<dbReference type="Pfam" id="PF13409">
    <property type="entry name" value="GST_N_2"/>
    <property type="match status" value="1"/>
</dbReference>
<dbReference type="KEGG" id="sof:NCTC11214_03068"/>
<dbReference type="InterPro" id="IPR036282">
    <property type="entry name" value="Glutathione-S-Trfase_C_sf"/>
</dbReference>
<evidence type="ECO:0000259" key="1">
    <source>
        <dbReference type="PROSITE" id="PS50404"/>
    </source>
</evidence>
<dbReference type="Gene3D" id="1.20.1050.10">
    <property type="match status" value="1"/>
</dbReference>
<name>A0A447KTM2_SEROD</name>
<dbReference type="InterPro" id="IPR036249">
    <property type="entry name" value="Thioredoxin-like_sf"/>
</dbReference>
<dbReference type="SUPFAM" id="SSF47616">
    <property type="entry name" value="GST C-terminal domain-like"/>
    <property type="match status" value="1"/>
</dbReference>
<dbReference type="GO" id="GO:0004364">
    <property type="term" value="F:glutathione transferase activity"/>
    <property type="evidence" value="ECO:0007669"/>
    <property type="project" value="UniProtKB-EC"/>
</dbReference>
<evidence type="ECO:0000313" key="3">
    <source>
        <dbReference type="EMBL" id="VDZ59416.1"/>
    </source>
</evidence>
<dbReference type="EC" id="2.5.1.18" evidence="3"/>
<feature type="domain" description="GST C-terminal" evidence="2">
    <location>
        <begin position="88"/>
        <end position="216"/>
    </location>
</feature>
<dbReference type="InterPro" id="IPR010987">
    <property type="entry name" value="Glutathione-S-Trfase_C-like"/>
</dbReference>
<evidence type="ECO:0000313" key="4">
    <source>
        <dbReference type="Proteomes" id="UP000281391"/>
    </source>
</evidence>
<dbReference type="PROSITE" id="PS50405">
    <property type="entry name" value="GST_CTER"/>
    <property type="match status" value="1"/>
</dbReference>
<feature type="domain" description="GST N-terminal" evidence="1">
    <location>
        <begin position="1"/>
        <end position="82"/>
    </location>
</feature>
<dbReference type="Proteomes" id="UP000281391">
    <property type="component" value="Chromosome"/>
</dbReference>
<protein>
    <submittedName>
        <fullName evidence="3">Glutathione S-transferase GST-6.0</fullName>
        <ecNumber evidence="3">2.5.1.18</ecNumber>
    </submittedName>
</protein>
<proteinExistence type="predicted"/>
<dbReference type="SUPFAM" id="SSF52833">
    <property type="entry name" value="Thioredoxin-like"/>
    <property type="match status" value="1"/>
</dbReference>
<organism evidence="3 4">
    <name type="scientific">Serratia odorifera</name>
    <dbReference type="NCBI Taxonomy" id="618"/>
    <lineage>
        <taxon>Bacteria</taxon>
        <taxon>Pseudomonadati</taxon>
        <taxon>Pseudomonadota</taxon>
        <taxon>Gammaproteobacteria</taxon>
        <taxon>Enterobacterales</taxon>
        <taxon>Yersiniaceae</taxon>
        <taxon>Serratia</taxon>
    </lineage>
</organism>
<dbReference type="Pfam" id="PF00043">
    <property type="entry name" value="GST_C"/>
    <property type="match status" value="1"/>
</dbReference>
<dbReference type="AlphaFoldDB" id="A0A447KTM2"/>
<dbReference type="Gene3D" id="3.40.30.10">
    <property type="entry name" value="Glutaredoxin"/>
    <property type="match status" value="1"/>
</dbReference>
<accession>A0A447KTM2</accession>
<dbReference type="RefSeq" id="WP_004959753.1">
    <property type="nucleotide sequence ID" value="NZ_JAQMZQ010000008.1"/>
</dbReference>
<dbReference type="PANTHER" id="PTHR44051">
    <property type="entry name" value="GLUTATHIONE S-TRANSFERASE-RELATED"/>
    <property type="match status" value="1"/>
</dbReference>
<reference evidence="3 4" key="1">
    <citation type="submission" date="2018-12" db="EMBL/GenBank/DDBJ databases">
        <authorList>
            <consortium name="Pathogen Informatics"/>
        </authorList>
    </citation>
    <scope>NUCLEOTIDE SEQUENCE [LARGE SCALE GENOMIC DNA]</scope>
    <source>
        <strain evidence="3 4">NCTC11214</strain>
    </source>
</reference>
<dbReference type="PROSITE" id="PS50404">
    <property type="entry name" value="GST_NTER"/>
    <property type="match status" value="1"/>
</dbReference>
<sequence length="249" mass="27801">MEPILLYGFPAGSSMGLVAALEWLGRPYRLCRVDMLGEMRDPAYQRLNPRVETPVLITDRGEVLSETMAIAAWLEARDTARKISFDPLSRNADRMHQMMAFINTGFTGAFTPLWVAMEMQSPNPTMQHALQTWGREYVIKRHDRLEEMLGDTPFLIADRPTLADGLLIGVARWLDVHQVANKTRWPKLAALRSRIEADPAVIYATALENGEMPRGDGACTGHSELAEVIERFGVKSQPSAPPELVSENA</sequence>
<dbReference type="EMBL" id="LR134117">
    <property type="protein sequence ID" value="VDZ59416.1"/>
    <property type="molecule type" value="Genomic_DNA"/>
</dbReference>
<dbReference type="InterPro" id="IPR004045">
    <property type="entry name" value="Glutathione_S-Trfase_N"/>
</dbReference>
<dbReference type="CDD" id="cd03057">
    <property type="entry name" value="GST_N_Beta"/>
    <property type="match status" value="1"/>
</dbReference>
<evidence type="ECO:0000259" key="2">
    <source>
        <dbReference type="PROSITE" id="PS50405"/>
    </source>
</evidence>
<dbReference type="InterPro" id="IPR040079">
    <property type="entry name" value="Glutathione_S-Trfase"/>
</dbReference>
<keyword evidence="3" id="KW-0808">Transferase</keyword>
<dbReference type="InterPro" id="IPR004046">
    <property type="entry name" value="GST_C"/>
</dbReference>
<gene>
    <name evidence="3" type="primary">gstB_1</name>
    <name evidence="3" type="ORF">NCTC11214_03068</name>
</gene>
<dbReference type="PANTHER" id="PTHR44051:SF8">
    <property type="entry name" value="GLUTATHIONE S-TRANSFERASE GSTA"/>
    <property type="match status" value="1"/>
</dbReference>
<dbReference type="SFLD" id="SFLDS00019">
    <property type="entry name" value="Glutathione_Transferase_(cytos"/>
    <property type="match status" value="1"/>
</dbReference>